<evidence type="ECO:0000313" key="2">
    <source>
        <dbReference type="EMBL" id="EFM09513.1"/>
    </source>
</evidence>
<dbReference type="eggNOG" id="COG1940">
    <property type="taxonomic scope" value="Bacteria"/>
</dbReference>
<accession>E0ID58</accession>
<organism evidence="2 3">
    <name type="scientific">Paenibacillus curdlanolyticus YK9</name>
    <dbReference type="NCBI Taxonomy" id="717606"/>
    <lineage>
        <taxon>Bacteria</taxon>
        <taxon>Bacillati</taxon>
        <taxon>Bacillota</taxon>
        <taxon>Bacilli</taxon>
        <taxon>Bacillales</taxon>
        <taxon>Paenibacillaceae</taxon>
        <taxon>Paenibacillus</taxon>
    </lineage>
</organism>
<keyword evidence="3" id="KW-1185">Reference proteome</keyword>
<dbReference type="Proteomes" id="UP000005387">
    <property type="component" value="Unassembled WGS sequence"/>
</dbReference>
<dbReference type="InterPro" id="IPR000600">
    <property type="entry name" value="ROK"/>
</dbReference>
<gene>
    <name evidence="2" type="ORF">PaecuDRAFT_3560</name>
</gene>
<dbReference type="OrthoDB" id="9796533at2"/>
<proteinExistence type="inferred from homology"/>
<dbReference type="PANTHER" id="PTHR18964">
    <property type="entry name" value="ROK (REPRESSOR, ORF, KINASE) FAMILY"/>
    <property type="match status" value="1"/>
</dbReference>
<dbReference type="Gene3D" id="3.30.420.40">
    <property type="match status" value="2"/>
</dbReference>
<dbReference type="RefSeq" id="WP_006039548.1">
    <property type="nucleotide sequence ID" value="NZ_AEDD01000010.1"/>
</dbReference>
<protein>
    <submittedName>
        <fullName evidence="2">ROK family protein</fullName>
    </submittedName>
</protein>
<dbReference type="InterPro" id="IPR043129">
    <property type="entry name" value="ATPase_NBD"/>
</dbReference>
<dbReference type="PANTHER" id="PTHR18964:SF149">
    <property type="entry name" value="BIFUNCTIONAL UDP-N-ACETYLGLUCOSAMINE 2-EPIMERASE_N-ACETYLMANNOSAMINE KINASE"/>
    <property type="match status" value="1"/>
</dbReference>
<dbReference type="SUPFAM" id="SSF53067">
    <property type="entry name" value="Actin-like ATPase domain"/>
    <property type="match status" value="1"/>
</dbReference>
<sequence length="323" mass="34159">MEILQSIIAVDLGGTKILVGEVTPAGEVLQTKSYPSDTTSQHTALQGVIHAINDFQDGSNLIAREQIAIGLGVVGRVDTHNGVWHQIQPGKTEPMNVSEQLESIFQLPCGVDNDVACATRAEQTFGWGRQSKNFIYFNIGTGIAAGTVVDGHYVEGNQFNAGEVGHMVVAMDSDVRCGCGRYGCVERIASGLGMHERVVALLPNYPSSSLELVEGQRIAVQTILEAAAQADPLASRIVDDAARAAAAAIMNLVRVTDPDTIVLGGGVARNPYFFERVKQALNPSTVRFVANGLVYTKVGSEETGLVGAALAGLQASRSRRGGN</sequence>
<evidence type="ECO:0000313" key="3">
    <source>
        <dbReference type="Proteomes" id="UP000005387"/>
    </source>
</evidence>
<reference evidence="2 3" key="1">
    <citation type="submission" date="2010-07" db="EMBL/GenBank/DDBJ databases">
        <title>The draft genome of Paenibacillus curdlanolyticus YK9.</title>
        <authorList>
            <consortium name="US DOE Joint Genome Institute (JGI-PGF)"/>
            <person name="Lucas S."/>
            <person name="Copeland A."/>
            <person name="Lapidus A."/>
            <person name="Cheng J.-F."/>
            <person name="Bruce D."/>
            <person name="Goodwin L."/>
            <person name="Pitluck S."/>
            <person name="Land M.L."/>
            <person name="Hauser L."/>
            <person name="Chang Y.-J."/>
            <person name="Jeffries C."/>
            <person name="Anderson I.J."/>
            <person name="Johnson E."/>
            <person name="Loganathan U."/>
            <person name="Mulhopadhyay B."/>
            <person name="Kyrpides N."/>
            <person name="Woyke T.J."/>
        </authorList>
    </citation>
    <scope>NUCLEOTIDE SEQUENCE [LARGE SCALE GENOMIC DNA]</scope>
    <source>
        <strain evidence="2 3">YK9</strain>
    </source>
</reference>
<dbReference type="Pfam" id="PF00480">
    <property type="entry name" value="ROK"/>
    <property type="match status" value="1"/>
</dbReference>
<dbReference type="AlphaFoldDB" id="E0ID58"/>
<name>E0ID58_9BACL</name>
<evidence type="ECO:0000256" key="1">
    <source>
        <dbReference type="ARBA" id="ARBA00006479"/>
    </source>
</evidence>
<dbReference type="STRING" id="717606.PaecuDRAFT_3560"/>
<comment type="similarity">
    <text evidence="1">Belongs to the ROK (NagC/XylR) family.</text>
</comment>
<dbReference type="EMBL" id="AEDD01000010">
    <property type="protein sequence ID" value="EFM09513.1"/>
    <property type="molecule type" value="Genomic_DNA"/>
</dbReference>